<evidence type="ECO:0000313" key="9">
    <source>
        <dbReference type="Proteomes" id="UP000322362"/>
    </source>
</evidence>
<dbReference type="PANTHER" id="PTHR43811">
    <property type="entry name" value="FKBP-TYPE PEPTIDYL-PROLYL CIS-TRANS ISOMERASE FKPA"/>
    <property type="match status" value="1"/>
</dbReference>
<dbReference type="AlphaFoldDB" id="A0A5D4GTV0"/>
<keyword evidence="9" id="KW-1185">Reference proteome</keyword>
<proteinExistence type="inferred from homology"/>
<evidence type="ECO:0000313" key="8">
    <source>
        <dbReference type="EMBL" id="TYR32136.1"/>
    </source>
</evidence>
<gene>
    <name evidence="8" type="ORF">FXV77_19920</name>
</gene>
<protein>
    <recommendedName>
        <fullName evidence="6">Peptidyl-prolyl cis-trans isomerase</fullName>
        <ecNumber evidence="6">5.2.1.8</ecNumber>
    </recommendedName>
</protein>
<comment type="catalytic activity">
    <reaction evidence="1 5 6">
        <text>[protein]-peptidylproline (omega=180) = [protein]-peptidylproline (omega=0)</text>
        <dbReference type="Rhea" id="RHEA:16237"/>
        <dbReference type="Rhea" id="RHEA-COMP:10747"/>
        <dbReference type="Rhea" id="RHEA-COMP:10748"/>
        <dbReference type="ChEBI" id="CHEBI:83833"/>
        <dbReference type="ChEBI" id="CHEBI:83834"/>
        <dbReference type="EC" id="5.2.1.8"/>
    </reaction>
</comment>
<dbReference type="PANTHER" id="PTHR43811:SF19">
    <property type="entry name" value="39 KDA FK506-BINDING NUCLEAR PROTEIN"/>
    <property type="match status" value="1"/>
</dbReference>
<dbReference type="GO" id="GO:0003755">
    <property type="term" value="F:peptidyl-prolyl cis-trans isomerase activity"/>
    <property type="evidence" value="ECO:0007669"/>
    <property type="project" value="UniProtKB-UniRule"/>
</dbReference>
<dbReference type="SUPFAM" id="SSF54534">
    <property type="entry name" value="FKBP-like"/>
    <property type="match status" value="1"/>
</dbReference>
<dbReference type="EC" id="5.2.1.8" evidence="6"/>
<evidence type="ECO:0000256" key="2">
    <source>
        <dbReference type="ARBA" id="ARBA00006577"/>
    </source>
</evidence>
<evidence type="ECO:0000256" key="1">
    <source>
        <dbReference type="ARBA" id="ARBA00000971"/>
    </source>
</evidence>
<dbReference type="Gene3D" id="3.10.50.40">
    <property type="match status" value="1"/>
</dbReference>
<dbReference type="FunFam" id="3.10.50.40:FF:000006">
    <property type="entry name" value="Peptidyl-prolyl cis-trans isomerase"/>
    <property type="match status" value="1"/>
</dbReference>
<dbReference type="Gene3D" id="1.10.287.460">
    <property type="entry name" value="Peptidyl-prolyl cis-trans isomerase, FKBP-type, N-terminal domain"/>
    <property type="match status" value="1"/>
</dbReference>
<dbReference type="InterPro" id="IPR001179">
    <property type="entry name" value="PPIase_FKBP_dom"/>
</dbReference>
<evidence type="ECO:0000256" key="6">
    <source>
        <dbReference type="RuleBase" id="RU003915"/>
    </source>
</evidence>
<dbReference type="PROSITE" id="PS50059">
    <property type="entry name" value="FKBP_PPIASE"/>
    <property type="match status" value="1"/>
</dbReference>
<dbReference type="Pfam" id="PF01346">
    <property type="entry name" value="FKBP_N"/>
    <property type="match status" value="1"/>
</dbReference>
<dbReference type="Pfam" id="PF00254">
    <property type="entry name" value="FKBP_C"/>
    <property type="match status" value="1"/>
</dbReference>
<dbReference type="InterPro" id="IPR036944">
    <property type="entry name" value="PPIase_FKBP_N_sf"/>
</dbReference>
<dbReference type="InterPro" id="IPR000774">
    <property type="entry name" value="PPIase_FKBP_N"/>
</dbReference>
<reference evidence="8 9" key="1">
    <citation type="submission" date="2019-08" db="EMBL/GenBank/DDBJ databases">
        <title>Phlebobacter frassis gen. nov. sp. nov., a new member of family Sphingobacteriaceae isolated from sand fly rearing media.</title>
        <authorList>
            <person name="Kakumanu M.L."/>
            <person name="Marayati B.F."/>
            <person name="Wada-Katsumata A."/>
            <person name="Wasserberg G."/>
            <person name="Schal C."/>
            <person name="Apperson C.S."/>
            <person name="Ponnusamy L."/>
        </authorList>
    </citation>
    <scope>NUCLEOTIDE SEQUENCE [LARGE SCALE GENOMIC DNA]</scope>
    <source>
        <strain evidence="8 9">SSI9</strain>
    </source>
</reference>
<dbReference type="Proteomes" id="UP000322362">
    <property type="component" value="Unassembled WGS sequence"/>
</dbReference>
<evidence type="ECO:0000259" key="7">
    <source>
        <dbReference type="PROSITE" id="PS50059"/>
    </source>
</evidence>
<dbReference type="RefSeq" id="WP_148921003.1">
    <property type="nucleotide sequence ID" value="NZ_VTAV01000021.1"/>
</dbReference>
<sequence>MNIKKIGFAVMAITFTGVSATQGQVLKSNADSVSYALGKDVGSSLASSGIAINSETFLQGVNDAIQGNEELIGEEEGIRIIKAAFAKAAEERINAFKEEETVFFDTIKEKPGIQHFQDGLYYEVIQEGSGAKPTGDDEVQVHYKGTLANGKVFDNSYERGEPLNIDLANVIKGWQLGIPLMSSGAKYRLYIHSKLGYGERGAGVDIPPYSPLVFEIELIGIKEQETTM</sequence>
<comment type="similarity">
    <text evidence="2 6">Belongs to the FKBP-type PPIase family.</text>
</comment>
<keyword evidence="4 5" id="KW-0413">Isomerase</keyword>
<keyword evidence="3 5" id="KW-0697">Rotamase</keyword>
<evidence type="ECO:0000256" key="5">
    <source>
        <dbReference type="PROSITE-ProRule" id="PRU00277"/>
    </source>
</evidence>
<name>A0A5D4GTV0_9SPHI</name>
<dbReference type="InterPro" id="IPR046357">
    <property type="entry name" value="PPIase_dom_sf"/>
</dbReference>
<evidence type="ECO:0000256" key="4">
    <source>
        <dbReference type="ARBA" id="ARBA00023235"/>
    </source>
</evidence>
<dbReference type="GO" id="GO:0006457">
    <property type="term" value="P:protein folding"/>
    <property type="evidence" value="ECO:0007669"/>
    <property type="project" value="InterPro"/>
</dbReference>
<comment type="caution">
    <text evidence="8">The sequence shown here is derived from an EMBL/GenBank/DDBJ whole genome shotgun (WGS) entry which is preliminary data.</text>
</comment>
<evidence type="ECO:0000256" key="3">
    <source>
        <dbReference type="ARBA" id="ARBA00023110"/>
    </source>
</evidence>
<feature type="domain" description="PPIase FKBP-type" evidence="7">
    <location>
        <begin position="136"/>
        <end position="222"/>
    </location>
</feature>
<accession>A0A5D4GTV0</accession>
<dbReference type="EMBL" id="VTAV01000021">
    <property type="protein sequence ID" value="TYR32136.1"/>
    <property type="molecule type" value="Genomic_DNA"/>
</dbReference>
<organism evidence="8 9">
    <name type="scientific">Sphingobacterium phlebotomi</name>
    <dbReference type="NCBI Taxonomy" id="2605433"/>
    <lineage>
        <taxon>Bacteria</taxon>
        <taxon>Pseudomonadati</taxon>
        <taxon>Bacteroidota</taxon>
        <taxon>Sphingobacteriia</taxon>
        <taxon>Sphingobacteriales</taxon>
        <taxon>Sphingobacteriaceae</taxon>
        <taxon>Sphingobacterium</taxon>
    </lineage>
</organism>